<accession>A0A2T0AMY3</accession>
<evidence type="ECO:0000259" key="5">
    <source>
        <dbReference type="Pfam" id="PF02662"/>
    </source>
</evidence>
<dbReference type="GO" id="GO:0016491">
    <property type="term" value="F:oxidoreductase activity"/>
    <property type="evidence" value="ECO:0007669"/>
    <property type="project" value="UniProtKB-KW"/>
</dbReference>
<evidence type="ECO:0000256" key="4">
    <source>
        <dbReference type="ARBA" id="ARBA00023014"/>
    </source>
</evidence>
<keyword evidence="4" id="KW-0411">Iron-sulfur</keyword>
<dbReference type="AlphaFoldDB" id="A0A2T0AMY3"/>
<evidence type="ECO:0000256" key="1">
    <source>
        <dbReference type="ARBA" id="ARBA00022723"/>
    </source>
</evidence>
<evidence type="ECO:0000256" key="3">
    <source>
        <dbReference type="ARBA" id="ARBA00023004"/>
    </source>
</evidence>
<keyword evidence="1" id="KW-0479">Metal-binding</keyword>
<dbReference type="Pfam" id="PF02662">
    <property type="entry name" value="FlpD"/>
    <property type="match status" value="1"/>
</dbReference>
<comment type="caution">
    <text evidence="6">The sequence shown here is derived from an EMBL/GenBank/DDBJ whole genome shotgun (WGS) entry which is preliminary data.</text>
</comment>
<dbReference type="GO" id="GO:0046872">
    <property type="term" value="F:metal ion binding"/>
    <property type="evidence" value="ECO:0007669"/>
    <property type="project" value="UniProtKB-KW"/>
</dbReference>
<protein>
    <submittedName>
        <fullName evidence="6">Methyl-viologen-reducing hydrogenase, delta subunit</fullName>
    </submittedName>
</protein>
<proteinExistence type="predicted"/>
<evidence type="ECO:0000256" key="2">
    <source>
        <dbReference type="ARBA" id="ARBA00023002"/>
    </source>
</evidence>
<feature type="domain" description="F420-non-reducing hydrogenase iron-sulfur subunit D" evidence="5">
    <location>
        <begin position="14"/>
        <end position="72"/>
    </location>
</feature>
<dbReference type="Proteomes" id="UP000238415">
    <property type="component" value="Unassembled WGS sequence"/>
</dbReference>
<reference evidence="6 7" key="1">
    <citation type="submission" date="2018-03" db="EMBL/GenBank/DDBJ databases">
        <title>Genome sequence of Moorella humiferrea DSM 23265.</title>
        <authorList>
            <person name="Poehlein A."/>
            <person name="Daniel R."/>
        </authorList>
    </citation>
    <scope>NUCLEOTIDE SEQUENCE [LARGE SCALE GENOMIC DNA]</scope>
    <source>
        <strain evidence="6 7">DSM 23265</strain>
    </source>
</reference>
<dbReference type="InterPro" id="IPR003813">
    <property type="entry name" value="MvhD/FlpD"/>
</dbReference>
<gene>
    <name evidence="6" type="ORF">MOHU_20190</name>
</gene>
<keyword evidence="3" id="KW-0408">Iron</keyword>
<organism evidence="6 7">
    <name type="scientific">Neomoorella humiferrea</name>
    <dbReference type="NCBI Taxonomy" id="676965"/>
    <lineage>
        <taxon>Bacteria</taxon>
        <taxon>Bacillati</taxon>
        <taxon>Bacillota</taxon>
        <taxon>Clostridia</taxon>
        <taxon>Neomoorellales</taxon>
        <taxon>Neomoorellaceae</taxon>
        <taxon>Neomoorella</taxon>
    </lineage>
</organism>
<keyword evidence="2" id="KW-0560">Oxidoreductase</keyword>
<keyword evidence="7" id="KW-1185">Reference proteome</keyword>
<dbReference type="GO" id="GO:0051536">
    <property type="term" value="F:iron-sulfur cluster binding"/>
    <property type="evidence" value="ECO:0007669"/>
    <property type="project" value="UniProtKB-KW"/>
</dbReference>
<evidence type="ECO:0000313" key="6">
    <source>
        <dbReference type="EMBL" id="PRR70228.1"/>
    </source>
</evidence>
<sequence length="72" mass="7729">MPVAAAEKGWEPKIVAFCCHWCAYAGADLAGLNRLQYPANARVIRVPCSGRVNPQFVLRAFQRGADGVLVAG</sequence>
<name>A0A2T0AMY3_9FIRM</name>
<dbReference type="EMBL" id="PVXM01000049">
    <property type="protein sequence ID" value="PRR70228.1"/>
    <property type="molecule type" value="Genomic_DNA"/>
</dbReference>
<evidence type="ECO:0000313" key="7">
    <source>
        <dbReference type="Proteomes" id="UP000238415"/>
    </source>
</evidence>